<feature type="compositionally biased region" description="Low complexity" evidence="6">
    <location>
        <begin position="46"/>
        <end position="69"/>
    </location>
</feature>
<protein>
    <recommendedName>
        <fullName evidence="7">C2H2-type domain-containing protein</fullName>
    </recommendedName>
</protein>
<feature type="compositionally biased region" description="Polar residues" evidence="6">
    <location>
        <begin position="155"/>
        <end position="167"/>
    </location>
</feature>
<sequence length="862" mass="96958">MTGVINSQNTEVASLQHSSQETAVFLNKNQNGNYVSNETTDETSNESSPDSPTHSDSTETTQVTTTNSITSLKNKKITANNNNSTNGKIMSDFISKGFVNQKKLSNFENSSSTATDSDDSCVTKTFTKPSIPSSMATTSLTNGIDENEDIMNPISFKNNRRSSSSLSEAEDDQIAKFRRESIKNYKGMGGVSWGSLSIGAWLKDEIMFNKLQDAITIRLQQEEEQKLGSDPNESSFLFASSKENDLLSTFDDPPSLIKQKIESEKEDEEVSNVNNELIEPTVNLDDSLQKNSTNTLSQFKKPTNVENHFNLKPQASYLPTLEQKYCKDYSCCGITLPSLHDLLNHYEQSHVPGSHTTGNKLSDEIIINNTQFINKQPNNKQQSNFSTSGKPITSHSFSIGENMRKVHSYNVFHNVENKLNLKTIGELLPNENKNYTSKKQLVNHQNNQQEETKKVFLNNNVAHEKEQVVSQSVQPNLKFEPVNLQRGYKSYSMSNAVDVGVQNYRQINSNSTLTTTPPPNFGKCNFTSTEKVQQKERTASPQAISKPLSPPATSAINSHDKFDLQTVVDSHKTTTTEDILEEAKALIGIIQPTSMRNSKSLDINLTIKTNDSLDIKNKRTIEIDGKLQKRIIDKKETKSFIGDYSSSEKPKFCEHNDMDDHGLHSDLDMDALDEADLKVMVELGKITNDGDDGDDENLENNGNNDQQNNNGNDEDKNNEENNKDEDEEDDEERDEDEEQNEGQPPIKKRKINVKSVGIPDEPFMRSKTFVEDEDKPFRCPVIGCDKAYKNQNGLKYHRAHGHEGQILQENNDGTFSVINPETNLPFNEFVEFELDKPYRCEGCGRRYKNLNGLKYHKAHSTH</sequence>
<evidence type="ECO:0000256" key="2">
    <source>
        <dbReference type="ARBA" id="ARBA00022737"/>
    </source>
</evidence>
<keyword evidence="1" id="KW-0479">Metal-binding</keyword>
<feature type="domain" description="C2H2-type" evidence="7">
    <location>
        <begin position="777"/>
        <end position="805"/>
    </location>
</feature>
<evidence type="ECO:0000313" key="9">
    <source>
        <dbReference type="Proteomes" id="UP000092321"/>
    </source>
</evidence>
<feature type="region of interest" description="Disordered" evidence="6">
    <location>
        <begin position="134"/>
        <end position="172"/>
    </location>
</feature>
<evidence type="ECO:0000256" key="1">
    <source>
        <dbReference type="ARBA" id="ARBA00022723"/>
    </source>
</evidence>
<feature type="compositionally biased region" description="Polar residues" evidence="6">
    <location>
        <begin position="29"/>
        <end position="38"/>
    </location>
</feature>
<evidence type="ECO:0000256" key="4">
    <source>
        <dbReference type="ARBA" id="ARBA00022833"/>
    </source>
</evidence>
<reference evidence="9" key="1">
    <citation type="journal article" date="2016" name="Proc. Natl. Acad. Sci. U.S.A.">
        <title>Comparative genomics of biotechnologically important yeasts.</title>
        <authorList>
            <person name="Riley R."/>
            <person name="Haridas S."/>
            <person name="Wolfe K.H."/>
            <person name="Lopes M.R."/>
            <person name="Hittinger C.T."/>
            <person name="Goeker M."/>
            <person name="Salamov A.A."/>
            <person name="Wisecaver J.H."/>
            <person name="Long T.M."/>
            <person name="Calvey C.H."/>
            <person name="Aerts A.L."/>
            <person name="Barry K.W."/>
            <person name="Choi C."/>
            <person name="Clum A."/>
            <person name="Coughlan A.Y."/>
            <person name="Deshpande S."/>
            <person name="Douglass A.P."/>
            <person name="Hanson S.J."/>
            <person name="Klenk H.-P."/>
            <person name="LaButti K.M."/>
            <person name="Lapidus A."/>
            <person name="Lindquist E.A."/>
            <person name="Lipzen A.M."/>
            <person name="Meier-Kolthoff J.P."/>
            <person name="Ohm R.A."/>
            <person name="Otillar R.P."/>
            <person name="Pangilinan J.L."/>
            <person name="Peng Y."/>
            <person name="Rokas A."/>
            <person name="Rosa C.A."/>
            <person name="Scheuner C."/>
            <person name="Sibirny A.A."/>
            <person name="Slot J.C."/>
            <person name="Stielow J.B."/>
            <person name="Sun H."/>
            <person name="Kurtzman C.P."/>
            <person name="Blackwell M."/>
            <person name="Grigoriev I.V."/>
            <person name="Jeffries T.W."/>
        </authorList>
    </citation>
    <scope>NUCLEOTIDE SEQUENCE [LARGE SCALE GENOMIC DNA]</scope>
    <source>
        <strain evidence="9">NRRL Y-1626</strain>
    </source>
</reference>
<dbReference type="Proteomes" id="UP000092321">
    <property type="component" value="Unassembled WGS sequence"/>
</dbReference>
<evidence type="ECO:0000256" key="6">
    <source>
        <dbReference type="SAM" id="MobiDB-lite"/>
    </source>
</evidence>
<dbReference type="EMBL" id="LXPE01000002">
    <property type="protein sequence ID" value="OBA28851.1"/>
    <property type="molecule type" value="Genomic_DNA"/>
</dbReference>
<evidence type="ECO:0000313" key="8">
    <source>
        <dbReference type="EMBL" id="OBA28851.1"/>
    </source>
</evidence>
<feature type="compositionally biased region" description="Acidic residues" evidence="6">
    <location>
        <begin position="689"/>
        <end position="698"/>
    </location>
</feature>
<organism evidence="8 9">
    <name type="scientific">Hanseniaspora valbyensis NRRL Y-1626</name>
    <dbReference type="NCBI Taxonomy" id="766949"/>
    <lineage>
        <taxon>Eukaryota</taxon>
        <taxon>Fungi</taxon>
        <taxon>Dikarya</taxon>
        <taxon>Ascomycota</taxon>
        <taxon>Saccharomycotina</taxon>
        <taxon>Saccharomycetes</taxon>
        <taxon>Saccharomycodales</taxon>
        <taxon>Saccharomycodaceae</taxon>
        <taxon>Hanseniaspora</taxon>
    </lineage>
</organism>
<feature type="compositionally biased region" description="Acidic residues" evidence="6">
    <location>
        <begin position="722"/>
        <end position="740"/>
    </location>
</feature>
<keyword evidence="3 5" id="KW-0863">Zinc-finger</keyword>
<dbReference type="InterPro" id="IPR051580">
    <property type="entry name" value="ZnF-Chromatin_assoc"/>
</dbReference>
<dbReference type="OrthoDB" id="3269380at2759"/>
<feature type="compositionally biased region" description="Polar residues" evidence="6">
    <location>
        <begin position="134"/>
        <end position="144"/>
    </location>
</feature>
<feature type="region of interest" description="Disordered" evidence="6">
    <location>
        <begin position="29"/>
        <end position="69"/>
    </location>
</feature>
<evidence type="ECO:0000256" key="3">
    <source>
        <dbReference type="ARBA" id="ARBA00022771"/>
    </source>
</evidence>
<proteinExistence type="predicted"/>
<dbReference type="PANTHER" id="PTHR23057:SF0">
    <property type="entry name" value="JUXTAPOSED WITH ANOTHER ZINC FINGER PROTEIN 1"/>
    <property type="match status" value="1"/>
</dbReference>
<dbReference type="PANTHER" id="PTHR23057">
    <property type="entry name" value="JUXTAPOSED WITH ANOTHER ZINC FINGER PROTEIN 1"/>
    <property type="match status" value="1"/>
</dbReference>
<dbReference type="GO" id="GO:0005634">
    <property type="term" value="C:nucleus"/>
    <property type="evidence" value="ECO:0007669"/>
    <property type="project" value="TreeGrafter"/>
</dbReference>
<dbReference type="GO" id="GO:0008270">
    <property type="term" value="F:zinc ion binding"/>
    <property type="evidence" value="ECO:0007669"/>
    <property type="project" value="UniProtKB-KW"/>
</dbReference>
<dbReference type="Gene3D" id="3.30.160.60">
    <property type="entry name" value="Classic Zinc Finger"/>
    <property type="match status" value="1"/>
</dbReference>
<feature type="compositionally biased region" description="Low complexity" evidence="6">
    <location>
        <begin position="699"/>
        <end position="711"/>
    </location>
</feature>
<feature type="region of interest" description="Disordered" evidence="6">
    <location>
        <begin position="509"/>
        <end position="557"/>
    </location>
</feature>
<dbReference type="PROSITE" id="PS00028">
    <property type="entry name" value="ZINC_FINGER_C2H2_1"/>
    <property type="match status" value="2"/>
</dbReference>
<keyword evidence="4" id="KW-0862">Zinc</keyword>
<feature type="domain" description="C2H2-type" evidence="7">
    <location>
        <begin position="838"/>
        <end position="862"/>
    </location>
</feature>
<name>A0A1B7TJC8_9ASCO</name>
<dbReference type="SMART" id="SM00355">
    <property type="entry name" value="ZnF_C2H2"/>
    <property type="match status" value="3"/>
</dbReference>
<dbReference type="PROSITE" id="PS50157">
    <property type="entry name" value="ZINC_FINGER_C2H2_2"/>
    <property type="match status" value="2"/>
</dbReference>
<dbReference type="AlphaFoldDB" id="A0A1B7TJC8"/>
<dbReference type="InterPro" id="IPR013087">
    <property type="entry name" value="Znf_C2H2_type"/>
</dbReference>
<evidence type="ECO:0000259" key="7">
    <source>
        <dbReference type="PROSITE" id="PS50157"/>
    </source>
</evidence>
<evidence type="ECO:0000256" key="5">
    <source>
        <dbReference type="PROSITE-ProRule" id="PRU00042"/>
    </source>
</evidence>
<accession>A0A1B7TJC8</accession>
<feature type="region of interest" description="Disordered" evidence="6">
    <location>
        <begin position="686"/>
        <end position="753"/>
    </location>
</feature>
<keyword evidence="9" id="KW-1185">Reference proteome</keyword>
<gene>
    <name evidence="8" type="ORF">HANVADRAFT_51295</name>
</gene>
<comment type="caution">
    <text evidence="8">The sequence shown here is derived from an EMBL/GenBank/DDBJ whole genome shotgun (WGS) entry which is preliminary data.</text>
</comment>
<keyword evidence="2" id="KW-0677">Repeat</keyword>